<accession>A0ABD3VZD5</accession>
<dbReference type="AlphaFoldDB" id="A0ABD3VZD5"/>
<name>A0ABD3VZD5_SINWO</name>
<comment type="caution">
    <text evidence="2">The sequence shown here is derived from an EMBL/GenBank/DDBJ whole genome shotgun (WGS) entry which is preliminary data.</text>
</comment>
<dbReference type="InterPro" id="IPR014729">
    <property type="entry name" value="Rossmann-like_a/b/a_fold"/>
</dbReference>
<proteinExistence type="predicted"/>
<dbReference type="InterPro" id="IPR006015">
    <property type="entry name" value="Universal_stress_UspA"/>
</dbReference>
<gene>
    <name evidence="2" type="ORF">ACJMK2_043663</name>
</gene>
<dbReference type="PANTHER" id="PTHR31964">
    <property type="entry name" value="ADENINE NUCLEOTIDE ALPHA HYDROLASES-LIKE SUPERFAMILY PROTEIN"/>
    <property type="match status" value="1"/>
</dbReference>
<evidence type="ECO:0000313" key="3">
    <source>
        <dbReference type="Proteomes" id="UP001634394"/>
    </source>
</evidence>
<keyword evidence="3" id="KW-1185">Reference proteome</keyword>
<dbReference type="PRINTS" id="PR01438">
    <property type="entry name" value="UNVRSLSTRESS"/>
</dbReference>
<dbReference type="Gene3D" id="3.40.50.620">
    <property type="entry name" value="HUPs"/>
    <property type="match status" value="1"/>
</dbReference>
<evidence type="ECO:0000259" key="1">
    <source>
        <dbReference type="Pfam" id="PF00582"/>
    </source>
</evidence>
<dbReference type="Proteomes" id="UP001634394">
    <property type="component" value="Unassembled WGS sequence"/>
</dbReference>
<organism evidence="2 3">
    <name type="scientific">Sinanodonta woodiana</name>
    <name type="common">Chinese pond mussel</name>
    <name type="synonym">Anodonta woodiana</name>
    <dbReference type="NCBI Taxonomy" id="1069815"/>
    <lineage>
        <taxon>Eukaryota</taxon>
        <taxon>Metazoa</taxon>
        <taxon>Spiralia</taxon>
        <taxon>Lophotrochozoa</taxon>
        <taxon>Mollusca</taxon>
        <taxon>Bivalvia</taxon>
        <taxon>Autobranchia</taxon>
        <taxon>Heteroconchia</taxon>
        <taxon>Palaeoheterodonta</taxon>
        <taxon>Unionida</taxon>
        <taxon>Unionoidea</taxon>
        <taxon>Unionidae</taxon>
        <taxon>Unioninae</taxon>
        <taxon>Sinanodonta</taxon>
    </lineage>
</organism>
<sequence length="146" mass="16401">MAEKEETQTVALIGMDGSEHSEYALKWYKKNVHRPGNKVYIVYAPNIPQSIIQVSSSVMSGNATHILRVIQEEEQRISLEVCEIIRINGDPGHTIVKVAEEKHADVIVVGTRGMGKIRRTFLGSVSDYVIHHSHVPVLVCRHKDLH</sequence>
<dbReference type="Pfam" id="PF00582">
    <property type="entry name" value="Usp"/>
    <property type="match status" value="1"/>
</dbReference>
<evidence type="ECO:0000313" key="2">
    <source>
        <dbReference type="EMBL" id="KAL3866358.1"/>
    </source>
</evidence>
<dbReference type="InterPro" id="IPR006016">
    <property type="entry name" value="UspA"/>
</dbReference>
<reference evidence="2 3" key="1">
    <citation type="submission" date="2024-11" db="EMBL/GenBank/DDBJ databases">
        <title>Chromosome-level genome assembly of the freshwater bivalve Anodonta woodiana.</title>
        <authorList>
            <person name="Chen X."/>
        </authorList>
    </citation>
    <scope>NUCLEOTIDE SEQUENCE [LARGE SCALE GENOMIC DNA]</scope>
    <source>
        <strain evidence="2">MN2024</strain>
        <tissue evidence="2">Gills</tissue>
    </source>
</reference>
<dbReference type="PANTHER" id="PTHR31964:SF113">
    <property type="entry name" value="USPA DOMAIN-CONTAINING PROTEIN"/>
    <property type="match status" value="1"/>
</dbReference>
<feature type="domain" description="UspA" evidence="1">
    <location>
        <begin position="12"/>
        <end position="141"/>
    </location>
</feature>
<dbReference type="CDD" id="cd23659">
    <property type="entry name" value="USP_At3g01520-like"/>
    <property type="match status" value="1"/>
</dbReference>
<dbReference type="SUPFAM" id="SSF52402">
    <property type="entry name" value="Adenine nucleotide alpha hydrolases-like"/>
    <property type="match status" value="1"/>
</dbReference>
<protein>
    <recommendedName>
        <fullName evidence="1">UspA domain-containing protein</fullName>
    </recommendedName>
</protein>
<dbReference type="EMBL" id="JBJQND010000009">
    <property type="protein sequence ID" value="KAL3866358.1"/>
    <property type="molecule type" value="Genomic_DNA"/>
</dbReference>